<keyword evidence="6" id="KW-0520">NAD</keyword>
<dbReference type="Pfam" id="PF03721">
    <property type="entry name" value="UDPG_MGDP_dh_N"/>
    <property type="match status" value="1"/>
</dbReference>
<evidence type="ECO:0000256" key="7">
    <source>
        <dbReference type="ARBA" id="ARBA00047473"/>
    </source>
</evidence>
<evidence type="ECO:0000256" key="1">
    <source>
        <dbReference type="ARBA" id="ARBA00004701"/>
    </source>
</evidence>
<dbReference type="GO" id="GO:0016491">
    <property type="term" value="F:oxidoreductase activity"/>
    <property type="evidence" value="ECO:0007669"/>
    <property type="project" value="UniProtKB-KW"/>
</dbReference>
<protein>
    <recommendedName>
        <fullName evidence="4">UDP-glucose 6-dehydrogenase</fullName>
        <ecNumber evidence="3">1.1.1.22</ecNumber>
    </recommendedName>
</protein>
<dbReference type="PANTHER" id="PTHR43750:SF3">
    <property type="entry name" value="UDP-GLUCOSE 6-DEHYDROGENASE TUAD"/>
    <property type="match status" value="1"/>
</dbReference>
<organism evidence="9 10">
    <name type="scientific">Natronomicrosphaera hydrolytica</name>
    <dbReference type="NCBI Taxonomy" id="3242702"/>
    <lineage>
        <taxon>Bacteria</taxon>
        <taxon>Pseudomonadati</taxon>
        <taxon>Planctomycetota</taxon>
        <taxon>Phycisphaerae</taxon>
        <taxon>Phycisphaerales</taxon>
        <taxon>Phycisphaeraceae</taxon>
        <taxon>Natronomicrosphaera</taxon>
    </lineage>
</organism>
<feature type="domain" description="UDP-glucose/GDP-mannose dehydrogenase C-terminal" evidence="8">
    <location>
        <begin position="331"/>
        <end position="400"/>
    </location>
</feature>
<dbReference type="InterPro" id="IPR036291">
    <property type="entry name" value="NAD(P)-bd_dom_sf"/>
</dbReference>
<proteinExistence type="inferred from homology"/>
<sequence length="400" mass="42892">MRITMVGTGYVGLVTGTCLSNTGNDVTCLDIDQAKIDKLNHGVSPIYEPGLDELIRRNAKAGRLQFTTDAVAAYRRAEAIFICVGTPSDAQGCADLKYVLEAAKQIGQAIEQGDGATGSGPEDRRAKIVIVKSTVPVGTNAKVKAAIESQTTKPFRMASNPEFLKEGAAINDFMKPDRVVLGVDDKPTGDRLRDLYEPFVRQGNPIFIMDIPSAEMVKYAANAMLATKISFINEIANLCEAYGADIDEVRRGMCSDGRIGNKFLYPGLGYGGSCFPKDVLACIAMGDQSGSPAALLQAVHAVNQKQRDTFMAKLDRHFNDAGQGLAGKRIAVWGIAFKPGTDDIREAPAITLIQHLLERGATVVAHDPVAHETCRQVLGESITYADEPYAPLDGADALVV</sequence>
<dbReference type="InterPro" id="IPR014026">
    <property type="entry name" value="UDP-Glc/GDP-Man_DH_dimer"/>
</dbReference>
<dbReference type="RefSeq" id="WP_425347408.1">
    <property type="nucleotide sequence ID" value="NZ_JBGUBD010000032.1"/>
</dbReference>
<dbReference type="Pfam" id="PF03720">
    <property type="entry name" value="UDPG_MGDP_dh_C"/>
    <property type="match status" value="1"/>
</dbReference>
<evidence type="ECO:0000313" key="9">
    <source>
        <dbReference type="EMBL" id="MFA9480489.1"/>
    </source>
</evidence>
<dbReference type="EMBL" id="JBGUBD010000032">
    <property type="protein sequence ID" value="MFA9480489.1"/>
    <property type="molecule type" value="Genomic_DNA"/>
</dbReference>
<dbReference type="EC" id="1.1.1.22" evidence="3"/>
<comment type="similarity">
    <text evidence="2">Belongs to the UDP-glucose/GDP-mannose dehydrogenase family.</text>
</comment>
<dbReference type="SUPFAM" id="SSF52413">
    <property type="entry name" value="UDP-glucose/GDP-mannose dehydrogenase C-terminal domain"/>
    <property type="match status" value="1"/>
</dbReference>
<accession>A0ABV4UCA0</accession>
<dbReference type="InterPro" id="IPR017476">
    <property type="entry name" value="UDP-Glc/GDP-Man"/>
</dbReference>
<dbReference type="InterPro" id="IPR014027">
    <property type="entry name" value="UDP-Glc/GDP-Man_DH_C"/>
</dbReference>
<evidence type="ECO:0000256" key="6">
    <source>
        <dbReference type="ARBA" id="ARBA00023027"/>
    </source>
</evidence>
<dbReference type="Gene3D" id="1.20.5.100">
    <property type="entry name" value="Cytochrome c1, transmembrane anchor, C-terminal"/>
    <property type="match status" value="1"/>
</dbReference>
<evidence type="ECO:0000259" key="8">
    <source>
        <dbReference type="SMART" id="SM00984"/>
    </source>
</evidence>
<keyword evidence="10" id="KW-1185">Reference proteome</keyword>
<dbReference type="NCBIfam" id="TIGR03026">
    <property type="entry name" value="NDP-sugDHase"/>
    <property type="match status" value="1"/>
</dbReference>
<comment type="pathway">
    <text evidence="1">Nucleotide-sugar biosynthesis; UDP-alpha-D-glucuronate biosynthesis; UDP-alpha-D-glucuronate from UDP-alpha-D-glucose: step 1/1.</text>
</comment>
<evidence type="ECO:0000256" key="2">
    <source>
        <dbReference type="ARBA" id="ARBA00006601"/>
    </source>
</evidence>
<reference evidence="9 10" key="1">
    <citation type="submission" date="2024-08" db="EMBL/GenBank/DDBJ databases">
        <title>Whole-genome sequencing of halo(alkali)philic microorganisms from hypersaline lakes.</title>
        <authorList>
            <person name="Sorokin D.Y."/>
            <person name="Merkel A.Y."/>
            <person name="Messina E."/>
            <person name="Yakimov M."/>
        </authorList>
    </citation>
    <scope>NUCLEOTIDE SEQUENCE [LARGE SCALE GENOMIC DNA]</scope>
    <source>
        <strain evidence="9 10">AB-hyl4</strain>
    </source>
</reference>
<dbReference type="SUPFAM" id="SSF51735">
    <property type="entry name" value="NAD(P)-binding Rossmann-fold domains"/>
    <property type="match status" value="1"/>
</dbReference>
<keyword evidence="5 9" id="KW-0560">Oxidoreductase</keyword>
<evidence type="ECO:0000256" key="3">
    <source>
        <dbReference type="ARBA" id="ARBA00012954"/>
    </source>
</evidence>
<dbReference type="SUPFAM" id="SSF48179">
    <property type="entry name" value="6-phosphogluconate dehydrogenase C-terminal domain-like"/>
    <property type="match status" value="1"/>
</dbReference>
<dbReference type="Gene3D" id="3.40.50.720">
    <property type="entry name" value="NAD(P)-binding Rossmann-like Domain"/>
    <property type="match status" value="2"/>
</dbReference>
<dbReference type="InterPro" id="IPR008927">
    <property type="entry name" value="6-PGluconate_DH-like_C_sf"/>
</dbReference>
<dbReference type="InterPro" id="IPR036220">
    <property type="entry name" value="UDP-Glc/GDP-Man_DH_C_sf"/>
</dbReference>
<dbReference type="SMART" id="SM00984">
    <property type="entry name" value="UDPG_MGDP_dh_C"/>
    <property type="match status" value="1"/>
</dbReference>
<evidence type="ECO:0000313" key="10">
    <source>
        <dbReference type="Proteomes" id="UP001575105"/>
    </source>
</evidence>
<dbReference type="PANTHER" id="PTHR43750">
    <property type="entry name" value="UDP-GLUCOSE 6-DEHYDROGENASE TUAD"/>
    <property type="match status" value="1"/>
</dbReference>
<dbReference type="Proteomes" id="UP001575105">
    <property type="component" value="Unassembled WGS sequence"/>
</dbReference>
<dbReference type="Pfam" id="PF00984">
    <property type="entry name" value="UDPG_MGDP_dh"/>
    <property type="match status" value="1"/>
</dbReference>
<evidence type="ECO:0000256" key="5">
    <source>
        <dbReference type="ARBA" id="ARBA00023002"/>
    </source>
</evidence>
<comment type="caution">
    <text evidence="9">The sequence shown here is derived from an EMBL/GenBank/DDBJ whole genome shotgun (WGS) entry which is preliminary data.</text>
</comment>
<name>A0ABV4UCA0_9BACT</name>
<gene>
    <name evidence="9" type="ORF">ACERK3_19655</name>
</gene>
<evidence type="ECO:0000256" key="4">
    <source>
        <dbReference type="ARBA" id="ARBA00015132"/>
    </source>
</evidence>
<feature type="non-terminal residue" evidence="9">
    <location>
        <position position="400"/>
    </location>
</feature>
<dbReference type="PIRSF" id="PIRSF000124">
    <property type="entry name" value="UDPglc_GDPman_dh"/>
    <property type="match status" value="1"/>
</dbReference>
<dbReference type="InterPro" id="IPR028357">
    <property type="entry name" value="UDPglc_DH_bac"/>
</dbReference>
<dbReference type="InterPro" id="IPR001732">
    <property type="entry name" value="UDP-Glc/GDP-Man_DH_N"/>
</dbReference>
<dbReference type="PIRSF" id="PIRSF500134">
    <property type="entry name" value="UDPglc_DH_bac"/>
    <property type="match status" value="1"/>
</dbReference>
<comment type="catalytic activity">
    <reaction evidence="7">
        <text>UDP-alpha-D-glucose + 2 NAD(+) + H2O = UDP-alpha-D-glucuronate + 2 NADH + 3 H(+)</text>
        <dbReference type="Rhea" id="RHEA:23596"/>
        <dbReference type="ChEBI" id="CHEBI:15377"/>
        <dbReference type="ChEBI" id="CHEBI:15378"/>
        <dbReference type="ChEBI" id="CHEBI:57540"/>
        <dbReference type="ChEBI" id="CHEBI:57945"/>
        <dbReference type="ChEBI" id="CHEBI:58052"/>
        <dbReference type="ChEBI" id="CHEBI:58885"/>
        <dbReference type="EC" id="1.1.1.22"/>
    </reaction>
</comment>